<evidence type="ECO:0000313" key="2">
    <source>
        <dbReference type="Proteomes" id="UP000195402"/>
    </source>
</evidence>
<dbReference type="PANTHER" id="PTHR33384">
    <property type="entry name" value="EXPRESSED PROTEIN"/>
    <property type="match status" value="1"/>
</dbReference>
<dbReference type="EMBL" id="MVGT01004527">
    <property type="protein sequence ID" value="OUZ99234.1"/>
    <property type="molecule type" value="Genomic_DNA"/>
</dbReference>
<dbReference type="Proteomes" id="UP000195402">
    <property type="component" value="Unassembled WGS sequence"/>
</dbReference>
<dbReference type="PANTHER" id="PTHR33384:SF40">
    <property type="match status" value="1"/>
</dbReference>
<accession>A0A200PLZ8</accession>
<dbReference type="OrthoDB" id="1917254at2759"/>
<dbReference type="InParanoid" id="A0A200PLZ8"/>
<dbReference type="OMA" id="KASPPYY"/>
<reference evidence="1 2" key="1">
    <citation type="journal article" date="2017" name="Mol. Plant">
        <title>The Genome of Medicinal Plant Macleaya cordata Provides New Insights into Benzylisoquinoline Alkaloids Metabolism.</title>
        <authorList>
            <person name="Liu X."/>
            <person name="Liu Y."/>
            <person name="Huang P."/>
            <person name="Ma Y."/>
            <person name="Qing Z."/>
            <person name="Tang Q."/>
            <person name="Cao H."/>
            <person name="Cheng P."/>
            <person name="Zheng Y."/>
            <person name="Yuan Z."/>
            <person name="Zhou Y."/>
            <person name="Liu J."/>
            <person name="Tang Z."/>
            <person name="Zhuo Y."/>
            <person name="Zhang Y."/>
            <person name="Yu L."/>
            <person name="Huang J."/>
            <person name="Yang P."/>
            <person name="Peng Q."/>
            <person name="Zhang J."/>
            <person name="Jiang W."/>
            <person name="Zhang Z."/>
            <person name="Lin K."/>
            <person name="Ro D.K."/>
            <person name="Chen X."/>
            <person name="Xiong X."/>
            <person name="Shang Y."/>
            <person name="Huang S."/>
            <person name="Zeng J."/>
        </authorList>
    </citation>
    <scope>NUCLEOTIDE SEQUENCE [LARGE SCALE GENOMIC DNA]</scope>
    <source>
        <strain evidence="2">cv. BLH2017</strain>
        <tissue evidence="1">Root</tissue>
    </source>
</reference>
<gene>
    <name evidence="1" type="ORF">BVC80_8967g42</name>
</gene>
<name>A0A200PLZ8_MACCD</name>
<evidence type="ECO:0000313" key="1">
    <source>
        <dbReference type="EMBL" id="OUZ99234.1"/>
    </source>
</evidence>
<keyword evidence="2" id="KW-1185">Reference proteome</keyword>
<comment type="caution">
    <text evidence="1">The sequence shown here is derived from an EMBL/GenBank/DDBJ whole genome shotgun (WGS) entry which is preliminary data.</text>
</comment>
<protein>
    <submittedName>
        <fullName evidence="1">Uncharacterized protein</fullName>
    </submittedName>
</protein>
<sequence length="139" mass="15791">MKNWRTSMENMQVGSILHESNLGEEMMELMKLRTAIMVEKCLSKNEAVMCPKPRRQHMRLCGEYADQTVGAELSDIFISKASPPFYSGSPPVRASNPLIQDARFREQRGQENPILGVWMESLDNVVDLTQRNQSISTMA</sequence>
<proteinExistence type="predicted"/>
<organism evidence="1 2">
    <name type="scientific">Macleaya cordata</name>
    <name type="common">Five-seeded plume-poppy</name>
    <name type="synonym">Bocconia cordata</name>
    <dbReference type="NCBI Taxonomy" id="56857"/>
    <lineage>
        <taxon>Eukaryota</taxon>
        <taxon>Viridiplantae</taxon>
        <taxon>Streptophyta</taxon>
        <taxon>Embryophyta</taxon>
        <taxon>Tracheophyta</taxon>
        <taxon>Spermatophyta</taxon>
        <taxon>Magnoliopsida</taxon>
        <taxon>Ranunculales</taxon>
        <taxon>Papaveraceae</taxon>
        <taxon>Papaveroideae</taxon>
        <taxon>Macleaya</taxon>
    </lineage>
</organism>
<dbReference type="AlphaFoldDB" id="A0A200PLZ8"/>